<reference evidence="1" key="1">
    <citation type="journal article" date="2020" name="Phytopathology">
        <title>Genome Sequence Resources of Colletotrichum truncatum, C. plurivorum, C. musicola, and C. sojae: Four Species Pathogenic to Soybean (Glycine max).</title>
        <authorList>
            <person name="Rogerio F."/>
            <person name="Boufleur T.R."/>
            <person name="Ciampi-Guillardi M."/>
            <person name="Sukno S.A."/>
            <person name="Thon M.R."/>
            <person name="Massola Junior N.S."/>
            <person name="Baroncelli R."/>
        </authorList>
    </citation>
    <scope>NUCLEOTIDE SEQUENCE</scope>
    <source>
        <strain evidence="1">LFN0074</strain>
    </source>
</reference>
<evidence type="ECO:0000313" key="2">
    <source>
        <dbReference type="Proteomes" id="UP000639643"/>
    </source>
</evidence>
<proteinExistence type="predicted"/>
<accession>A0A8H6J4Y1</accession>
<organism evidence="1 2">
    <name type="scientific">Colletotrichum musicola</name>
    <dbReference type="NCBI Taxonomy" id="2175873"/>
    <lineage>
        <taxon>Eukaryota</taxon>
        <taxon>Fungi</taxon>
        <taxon>Dikarya</taxon>
        <taxon>Ascomycota</taxon>
        <taxon>Pezizomycotina</taxon>
        <taxon>Sordariomycetes</taxon>
        <taxon>Hypocreomycetidae</taxon>
        <taxon>Glomerellales</taxon>
        <taxon>Glomerellaceae</taxon>
        <taxon>Colletotrichum</taxon>
        <taxon>Colletotrichum orchidearum species complex</taxon>
    </lineage>
</organism>
<evidence type="ECO:0000313" key="1">
    <source>
        <dbReference type="EMBL" id="KAF6806091.1"/>
    </source>
</evidence>
<dbReference type="Proteomes" id="UP000639643">
    <property type="component" value="Unassembled WGS sequence"/>
</dbReference>
<gene>
    <name evidence="1" type="ORF">CMUS01_14457</name>
</gene>
<protein>
    <submittedName>
        <fullName evidence="1">Uncharacterized protein</fullName>
    </submittedName>
</protein>
<comment type="caution">
    <text evidence="1">The sequence shown here is derived from an EMBL/GenBank/DDBJ whole genome shotgun (WGS) entry which is preliminary data.</text>
</comment>
<keyword evidence="2" id="KW-1185">Reference proteome</keyword>
<sequence>MVQSTMACCDRLVISAANHDRGNHLGDHIYRRVSHYSGSGLWTRWSRNWNTSCSFSVLHVWRFYSSGWHICNPDKHGHARNTDAVGCYCR</sequence>
<dbReference type="EMBL" id="WIGM01001043">
    <property type="protein sequence ID" value="KAF6806091.1"/>
    <property type="molecule type" value="Genomic_DNA"/>
</dbReference>
<dbReference type="AlphaFoldDB" id="A0A8H6J4Y1"/>
<name>A0A8H6J4Y1_9PEZI</name>